<keyword evidence="1" id="KW-0378">Hydrolase</keyword>
<organism evidence="1">
    <name type="scientific">bioreactor metagenome</name>
    <dbReference type="NCBI Taxonomy" id="1076179"/>
    <lineage>
        <taxon>unclassified sequences</taxon>
        <taxon>metagenomes</taxon>
        <taxon>ecological metagenomes</taxon>
    </lineage>
</organism>
<dbReference type="AlphaFoldDB" id="A0A644XER2"/>
<protein>
    <submittedName>
        <fullName evidence="1">Putative hydrolase YdeN</fullName>
        <ecNumber evidence="1">3.-.-.-</ecNumber>
    </submittedName>
</protein>
<dbReference type="EC" id="3.-.-.-" evidence="1"/>
<comment type="caution">
    <text evidence="1">The sequence shown here is derived from an EMBL/GenBank/DDBJ whole genome shotgun (WGS) entry which is preliminary data.</text>
</comment>
<dbReference type="PANTHER" id="PTHR15394:SF3">
    <property type="entry name" value="SERINE HYDROLASE RBBP9"/>
    <property type="match status" value="1"/>
</dbReference>
<dbReference type="InterPro" id="IPR010662">
    <property type="entry name" value="RBBP9/YdeN"/>
</dbReference>
<name>A0A644XER2_9ZZZZ</name>
<dbReference type="EMBL" id="VSSQ01002247">
    <property type="protein sequence ID" value="MPM14251.1"/>
    <property type="molecule type" value="Genomic_DNA"/>
</dbReference>
<sequence>MDVKLTEKNIYIVHGYTASSKANWFPWIKEQLEAKGIKTYIPDMPDSQNPYYDNWLAHLSETITDINDETIFIGHSLGCIASMRFLLEKNIKIKGAIFVSGFIDENPMEVKTVGLQSFFNDPLDIGKLKCIIPNRVAITAVDDDIVPTNATKIMADKINAQLLELKSGKHFIDRDGYTKFPLILTEVEHLINID</sequence>
<reference evidence="1" key="1">
    <citation type="submission" date="2019-08" db="EMBL/GenBank/DDBJ databases">
        <authorList>
            <person name="Kucharzyk K."/>
            <person name="Murdoch R.W."/>
            <person name="Higgins S."/>
            <person name="Loffler F."/>
        </authorList>
    </citation>
    <scope>NUCLEOTIDE SEQUENCE</scope>
</reference>
<accession>A0A644XER2</accession>
<gene>
    <name evidence="1" type="primary">ydeN_1</name>
    <name evidence="1" type="ORF">SDC9_60613</name>
</gene>
<dbReference type="GO" id="GO:0016787">
    <property type="term" value="F:hydrolase activity"/>
    <property type="evidence" value="ECO:0007669"/>
    <property type="project" value="UniProtKB-KW"/>
</dbReference>
<proteinExistence type="predicted"/>
<dbReference type="Pfam" id="PF06821">
    <property type="entry name" value="Ser_hydrolase"/>
    <property type="match status" value="1"/>
</dbReference>
<dbReference type="InterPro" id="IPR029058">
    <property type="entry name" value="AB_hydrolase_fold"/>
</dbReference>
<dbReference type="SUPFAM" id="SSF53474">
    <property type="entry name" value="alpha/beta-Hydrolases"/>
    <property type="match status" value="1"/>
</dbReference>
<dbReference type="PANTHER" id="PTHR15394">
    <property type="entry name" value="SERINE HYDROLASE RBBP9"/>
    <property type="match status" value="1"/>
</dbReference>
<evidence type="ECO:0000313" key="1">
    <source>
        <dbReference type="EMBL" id="MPM14251.1"/>
    </source>
</evidence>
<dbReference type="Gene3D" id="3.40.50.1820">
    <property type="entry name" value="alpha/beta hydrolase"/>
    <property type="match status" value="1"/>
</dbReference>